<organism evidence="1 2">
    <name type="scientific">candidate division WWE3 bacterium CG_4_10_14_0_2_um_filter_41_14</name>
    <dbReference type="NCBI Taxonomy" id="1975072"/>
    <lineage>
        <taxon>Bacteria</taxon>
        <taxon>Katanobacteria</taxon>
    </lineage>
</organism>
<dbReference type="Pfam" id="PF13310">
    <property type="entry name" value="Virulence_RhuM"/>
    <property type="match status" value="1"/>
</dbReference>
<gene>
    <name evidence="1" type="ORF">COY32_06150</name>
</gene>
<feature type="non-terminal residue" evidence="1">
    <location>
        <position position="1"/>
    </location>
</feature>
<sequence>SRGCSTSIDYNTKTNDATEFYATVQNKFHYAVTGETAAEIVVHRIGGAKTNAGMTNWKGDLPKSEDAKTAKSYMLQEELEILYLLVEQFLSFSELQIKLKRPMYMSDWRQYLDDFLNLNKLGILNHKGSVSHKEMEKIVKKEMAHHQKLIAQTNRRVLSTNNERK</sequence>
<comment type="caution">
    <text evidence="1">The sequence shown here is derived from an EMBL/GenBank/DDBJ whole genome shotgun (WGS) entry which is preliminary data.</text>
</comment>
<dbReference type="Proteomes" id="UP000228920">
    <property type="component" value="Unassembled WGS sequence"/>
</dbReference>
<dbReference type="PANTHER" id="PTHR35810:SF1">
    <property type="entry name" value="CYTOPLASMIC PROTEIN"/>
    <property type="match status" value="1"/>
</dbReference>
<name>A0A2M7TGB9_UNCKA</name>
<evidence type="ECO:0000313" key="1">
    <source>
        <dbReference type="EMBL" id="PIZ44638.1"/>
    </source>
</evidence>
<evidence type="ECO:0000313" key="2">
    <source>
        <dbReference type="Proteomes" id="UP000228920"/>
    </source>
</evidence>
<reference evidence="2" key="1">
    <citation type="submission" date="2017-09" db="EMBL/GenBank/DDBJ databases">
        <title>Depth-based differentiation of microbial function through sediment-hosted aquifers and enrichment of novel symbionts in the deep terrestrial subsurface.</title>
        <authorList>
            <person name="Probst A.J."/>
            <person name="Ladd B."/>
            <person name="Jarett J.K."/>
            <person name="Geller-Mcgrath D.E."/>
            <person name="Sieber C.M.K."/>
            <person name="Emerson J.B."/>
            <person name="Anantharaman K."/>
            <person name="Thomas B.C."/>
            <person name="Malmstrom R."/>
            <person name="Stieglmeier M."/>
            <person name="Klingl A."/>
            <person name="Woyke T."/>
            <person name="Ryan C.M."/>
            <person name="Banfield J.F."/>
        </authorList>
    </citation>
    <scope>NUCLEOTIDE SEQUENCE [LARGE SCALE GENOMIC DNA]</scope>
</reference>
<dbReference type="EMBL" id="PFNL01000168">
    <property type="protein sequence ID" value="PIZ44638.1"/>
    <property type="molecule type" value="Genomic_DNA"/>
</dbReference>
<evidence type="ECO:0008006" key="3">
    <source>
        <dbReference type="Google" id="ProtNLM"/>
    </source>
</evidence>
<dbReference type="AlphaFoldDB" id="A0A2M7TGB9"/>
<protein>
    <recommendedName>
        <fullName evidence="3">Cell filamentation protein Fic</fullName>
    </recommendedName>
</protein>
<proteinExistence type="predicted"/>
<dbReference type="PANTHER" id="PTHR35810">
    <property type="entry name" value="CYTOPLASMIC PROTEIN-RELATED"/>
    <property type="match status" value="1"/>
</dbReference>
<dbReference type="InterPro" id="IPR011204">
    <property type="entry name" value="Virulence_RhuM-like"/>
</dbReference>
<accession>A0A2M7TGB9</accession>